<name>A0A914QPH9_9BILA</name>
<dbReference type="WBParaSite" id="PDA_v2.g529.t1">
    <property type="protein sequence ID" value="PDA_v2.g529.t1"/>
    <property type="gene ID" value="PDA_v2.g529"/>
</dbReference>
<proteinExistence type="predicted"/>
<accession>A0A914QPH9</accession>
<dbReference type="AlphaFoldDB" id="A0A914QPH9"/>
<reference evidence="2" key="1">
    <citation type="submission" date="2022-11" db="UniProtKB">
        <authorList>
            <consortium name="WormBaseParasite"/>
        </authorList>
    </citation>
    <scope>IDENTIFICATION</scope>
</reference>
<sequence>MTLRLLHLYSRYCRYFLDDYKMKEEYKEAAKKYGSIKVFWKNAFDFEIYEKDINLIISNAGQLIILSDDSDKTDSVKPKHNNTKPSFASYKTQIFSLPKTVMAYIIENANPNILRKLQKLCKYFFILQPHPVCHKFLRVEEESDELKFNGNSLQLPNNFYNKRNEIFNNKFILSNSFLVSKELFLSKIYQCHAKYIRLWSIHLGITIKEFTFLVEHGNVEVLQLSRAPIFNDDKSPVALEEILKLIPKIIEFE</sequence>
<protein>
    <submittedName>
        <fullName evidence="2">F-box domain-containing protein</fullName>
    </submittedName>
</protein>
<dbReference type="Proteomes" id="UP000887578">
    <property type="component" value="Unplaced"/>
</dbReference>
<evidence type="ECO:0000313" key="2">
    <source>
        <dbReference type="WBParaSite" id="PDA_v2.g529.t1"/>
    </source>
</evidence>
<organism evidence="1 2">
    <name type="scientific">Panagrolaimus davidi</name>
    <dbReference type="NCBI Taxonomy" id="227884"/>
    <lineage>
        <taxon>Eukaryota</taxon>
        <taxon>Metazoa</taxon>
        <taxon>Ecdysozoa</taxon>
        <taxon>Nematoda</taxon>
        <taxon>Chromadorea</taxon>
        <taxon>Rhabditida</taxon>
        <taxon>Tylenchina</taxon>
        <taxon>Panagrolaimomorpha</taxon>
        <taxon>Panagrolaimoidea</taxon>
        <taxon>Panagrolaimidae</taxon>
        <taxon>Panagrolaimus</taxon>
    </lineage>
</organism>
<keyword evidence="1" id="KW-1185">Reference proteome</keyword>
<evidence type="ECO:0000313" key="1">
    <source>
        <dbReference type="Proteomes" id="UP000887578"/>
    </source>
</evidence>